<dbReference type="AlphaFoldDB" id="A2FYX4"/>
<organism evidence="1 2">
    <name type="scientific">Trichomonas vaginalis (strain ATCC PRA-98 / G3)</name>
    <dbReference type="NCBI Taxonomy" id="412133"/>
    <lineage>
        <taxon>Eukaryota</taxon>
        <taxon>Metamonada</taxon>
        <taxon>Parabasalia</taxon>
        <taxon>Trichomonadida</taxon>
        <taxon>Trichomonadidae</taxon>
        <taxon>Trichomonas</taxon>
    </lineage>
</organism>
<protein>
    <submittedName>
        <fullName evidence="1">Uncharacterized protein</fullName>
    </submittedName>
</protein>
<reference evidence="1" key="1">
    <citation type="submission" date="2006-10" db="EMBL/GenBank/DDBJ databases">
        <authorList>
            <person name="Amadeo P."/>
            <person name="Zhao Q."/>
            <person name="Wortman J."/>
            <person name="Fraser-Liggett C."/>
            <person name="Carlton J."/>
        </authorList>
    </citation>
    <scope>NUCLEOTIDE SEQUENCE</scope>
    <source>
        <strain evidence="1">G3</strain>
    </source>
</reference>
<sequence length="178" mass="19800">MITIADCTTKPPVLDMVWIDGGQTSISYYNTSNNYVSLSPAFYLENSVGRANTSYINAISGTAVEKDIIFSNSDCLLQYANFYKNEVHGANQCFIIFGESRDAICSADHCVFLDNTASIFINREYPFTHCSFVRNSFGSTPPSVPYSGTNKFVVITQCHIGNHEDCPKQFSVFVDILH</sequence>
<keyword evidence="2" id="KW-1185">Reference proteome</keyword>
<evidence type="ECO:0000313" key="1">
    <source>
        <dbReference type="EMBL" id="EAX89895.1"/>
    </source>
</evidence>
<dbReference type="InParanoid" id="A2FYX4"/>
<evidence type="ECO:0000313" key="2">
    <source>
        <dbReference type="Proteomes" id="UP000001542"/>
    </source>
</evidence>
<proteinExistence type="predicted"/>
<dbReference type="VEuPathDB" id="TrichDB:TVAG_171240"/>
<gene>
    <name evidence="1" type="ORF">TVAG_171240</name>
</gene>
<name>A2FYX4_TRIV3</name>
<dbReference type="EMBL" id="DS114156">
    <property type="protein sequence ID" value="EAX89895.1"/>
    <property type="molecule type" value="Genomic_DNA"/>
</dbReference>
<reference evidence="1" key="2">
    <citation type="journal article" date="2007" name="Science">
        <title>Draft genome sequence of the sexually transmitted pathogen Trichomonas vaginalis.</title>
        <authorList>
            <person name="Carlton J.M."/>
            <person name="Hirt R.P."/>
            <person name="Silva J.C."/>
            <person name="Delcher A.L."/>
            <person name="Schatz M."/>
            <person name="Zhao Q."/>
            <person name="Wortman J.R."/>
            <person name="Bidwell S.L."/>
            <person name="Alsmark U.C.M."/>
            <person name="Besteiro S."/>
            <person name="Sicheritz-Ponten T."/>
            <person name="Noel C.J."/>
            <person name="Dacks J.B."/>
            <person name="Foster P.G."/>
            <person name="Simillion C."/>
            <person name="Van de Peer Y."/>
            <person name="Miranda-Saavedra D."/>
            <person name="Barton G.J."/>
            <person name="Westrop G.D."/>
            <person name="Mueller S."/>
            <person name="Dessi D."/>
            <person name="Fiori P.L."/>
            <person name="Ren Q."/>
            <person name="Paulsen I."/>
            <person name="Zhang H."/>
            <person name="Bastida-Corcuera F.D."/>
            <person name="Simoes-Barbosa A."/>
            <person name="Brown M.T."/>
            <person name="Hayes R.D."/>
            <person name="Mukherjee M."/>
            <person name="Okumura C.Y."/>
            <person name="Schneider R."/>
            <person name="Smith A.J."/>
            <person name="Vanacova S."/>
            <person name="Villalvazo M."/>
            <person name="Haas B.J."/>
            <person name="Pertea M."/>
            <person name="Feldblyum T.V."/>
            <person name="Utterback T.R."/>
            <person name="Shu C.L."/>
            <person name="Osoegawa K."/>
            <person name="de Jong P.J."/>
            <person name="Hrdy I."/>
            <person name="Horvathova L."/>
            <person name="Zubacova Z."/>
            <person name="Dolezal P."/>
            <person name="Malik S.B."/>
            <person name="Logsdon J.M. Jr."/>
            <person name="Henze K."/>
            <person name="Gupta A."/>
            <person name="Wang C.C."/>
            <person name="Dunne R.L."/>
            <person name="Upcroft J.A."/>
            <person name="Upcroft P."/>
            <person name="White O."/>
            <person name="Salzberg S.L."/>
            <person name="Tang P."/>
            <person name="Chiu C.-H."/>
            <person name="Lee Y.-S."/>
            <person name="Embley T.M."/>
            <person name="Coombs G.H."/>
            <person name="Mottram J.C."/>
            <person name="Tachezy J."/>
            <person name="Fraser-Liggett C.M."/>
            <person name="Johnson P.J."/>
        </authorList>
    </citation>
    <scope>NUCLEOTIDE SEQUENCE [LARGE SCALE GENOMIC DNA]</scope>
    <source>
        <strain evidence="1">G3</strain>
    </source>
</reference>
<dbReference type="Proteomes" id="UP000001542">
    <property type="component" value="Unassembled WGS sequence"/>
</dbReference>
<dbReference type="RefSeq" id="XP_001302825.1">
    <property type="nucleotide sequence ID" value="XM_001302824.1"/>
</dbReference>
<accession>A2FYX4</accession>
<dbReference type="KEGG" id="tva:4747571"/>
<dbReference type="VEuPathDB" id="TrichDB:TVAGG3_0240430"/>